<dbReference type="Pfam" id="PF00098">
    <property type="entry name" value="zf-CCHC"/>
    <property type="match status" value="1"/>
</dbReference>
<gene>
    <name evidence="4" type="ORF">PR001_g21721</name>
</gene>
<comment type="caution">
    <text evidence="4">The sequence shown here is derived from an EMBL/GenBank/DDBJ whole genome shotgun (WGS) entry which is preliminary data.</text>
</comment>
<dbReference type="SMART" id="SM00343">
    <property type="entry name" value="ZnF_C2HC"/>
    <property type="match status" value="1"/>
</dbReference>
<accession>A0A6A3J4S1</accession>
<dbReference type="InterPro" id="IPR036875">
    <property type="entry name" value="Znf_CCHC_sf"/>
</dbReference>
<keyword evidence="1" id="KW-0862">Zinc</keyword>
<feature type="compositionally biased region" description="Basic and acidic residues" evidence="2">
    <location>
        <begin position="8"/>
        <end position="20"/>
    </location>
</feature>
<evidence type="ECO:0000256" key="1">
    <source>
        <dbReference type="PROSITE-ProRule" id="PRU00047"/>
    </source>
</evidence>
<feature type="compositionally biased region" description="Basic and acidic residues" evidence="2">
    <location>
        <begin position="55"/>
        <end position="68"/>
    </location>
</feature>
<dbReference type="PROSITE" id="PS50158">
    <property type="entry name" value="ZF_CCHC"/>
    <property type="match status" value="1"/>
</dbReference>
<evidence type="ECO:0000313" key="5">
    <source>
        <dbReference type="Proteomes" id="UP000429607"/>
    </source>
</evidence>
<dbReference type="GO" id="GO:0008270">
    <property type="term" value="F:zinc ion binding"/>
    <property type="evidence" value="ECO:0007669"/>
    <property type="project" value="UniProtKB-KW"/>
</dbReference>
<dbReference type="EMBL" id="QXFV01002310">
    <property type="protein sequence ID" value="KAE8989640.1"/>
    <property type="molecule type" value="Genomic_DNA"/>
</dbReference>
<name>A0A6A3J4S1_9STRA</name>
<dbReference type="AlphaFoldDB" id="A0A6A3J4S1"/>
<feature type="compositionally biased region" description="Basic and acidic residues" evidence="2">
    <location>
        <begin position="106"/>
        <end position="120"/>
    </location>
</feature>
<keyword evidence="1" id="KW-0863">Zinc-finger</keyword>
<dbReference type="GO" id="GO:0003676">
    <property type="term" value="F:nucleic acid binding"/>
    <property type="evidence" value="ECO:0007669"/>
    <property type="project" value="InterPro"/>
</dbReference>
<proteinExistence type="predicted"/>
<organism evidence="4 5">
    <name type="scientific">Phytophthora rubi</name>
    <dbReference type="NCBI Taxonomy" id="129364"/>
    <lineage>
        <taxon>Eukaryota</taxon>
        <taxon>Sar</taxon>
        <taxon>Stramenopiles</taxon>
        <taxon>Oomycota</taxon>
        <taxon>Peronosporomycetes</taxon>
        <taxon>Peronosporales</taxon>
        <taxon>Peronosporaceae</taxon>
        <taxon>Phytophthora</taxon>
    </lineage>
</organism>
<evidence type="ECO:0000256" key="2">
    <source>
        <dbReference type="SAM" id="MobiDB-lite"/>
    </source>
</evidence>
<feature type="region of interest" description="Disordered" evidence="2">
    <location>
        <begin position="84"/>
        <end position="123"/>
    </location>
</feature>
<dbReference type="InterPro" id="IPR054722">
    <property type="entry name" value="PolX-like_BBD"/>
</dbReference>
<dbReference type="Pfam" id="PF22936">
    <property type="entry name" value="Pol_BBD"/>
    <property type="match status" value="1"/>
</dbReference>
<dbReference type="Gene3D" id="4.10.60.10">
    <property type="entry name" value="Zinc finger, CCHC-type"/>
    <property type="match status" value="1"/>
</dbReference>
<sequence length="305" mass="33996">MNALRAESALDEKMGAEEQKPAGIAACGNPSGQPKEKKQDQGKDKRKKGARGKKQKDDKQLGKKSGKQETRTCFHCGKVGHLRANCPNRDEDSSDDQEMGSQTAISERKRWQSKSKDGNNNKRKKISAVGCFPRGTFTVGSVSITAEDIVEWALDSASDVHVCKQPELLVQLHQDTKNVFQGYDGRITDNERVGNVHIRVVNNKQTHQEVPLQLQNVLLKPSAPDNLLSLDALENAGWTLKTGQRDSQRVAWITKGRLQLLLVKSRGRYRLKTTASPVYQVPAVHQRERKDVHRRLCAGIFSSPT</sequence>
<dbReference type="SUPFAM" id="SSF57756">
    <property type="entry name" value="Retrovirus zinc finger-like domains"/>
    <property type="match status" value="1"/>
</dbReference>
<protein>
    <recommendedName>
        <fullName evidence="3">CCHC-type domain-containing protein</fullName>
    </recommendedName>
</protein>
<evidence type="ECO:0000313" key="4">
    <source>
        <dbReference type="EMBL" id="KAE8989640.1"/>
    </source>
</evidence>
<feature type="compositionally biased region" description="Basic residues" evidence="2">
    <location>
        <begin position="44"/>
        <end position="54"/>
    </location>
</feature>
<keyword evidence="1" id="KW-0479">Metal-binding</keyword>
<evidence type="ECO:0000259" key="3">
    <source>
        <dbReference type="PROSITE" id="PS50158"/>
    </source>
</evidence>
<feature type="region of interest" description="Disordered" evidence="2">
    <location>
        <begin position="1"/>
        <end position="68"/>
    </location>
</feature>
<dbReference type="Proteomes" id="UP000429607">
    <property type="component" value="Unassembled WGS sequence"/>
</dbReference>
<feature type="domain" description="CCHC-type" evidence="3">
    <location>
        <begin position="73"/>
        <end position="88"/>
    </location>
</feature>
<feature type="compositionally biased region" description="Basic and acidic residues" evidence="2">
    <location>
        <begin position="34"/>
        <end position="43"/>
    </location>
</feature>
<reference evidence="4 5" key="1">
    <citation type="submission" date="2018-09" db="EMBL/GenBank/DDBJ databases">
        <title>Genomic investigation of the strawberry pathogen Phytophthora fragariae indicates pathogenicity is determined by transcriptional variation in three key races.</title>
        <authorList>
            <person name="Adams T.M."/>
            <person name="Armitage A.D."/>
            <person name="Sobczyk M.K."/>
            <person name="Bates H.J."/>
            <person name="Dunwell J.M."/>
            <person name="Nellist C.F."/>
            <person name="Harrison R.J."/>
        </authorList>
    </citation>
    <scope>NUCLEOTIDE SEQUENCE [LARGE SCALE GENOMIC DNA]</scope>
    <source>
        <strain evidence="4 5">SCRP249</strain>
    </source>
</reference>
<dbReference type="InterPro" id="IPR001878">
    <property type="entry name" value="Znf_CCHC"/>
</dbReference>